<evidence type="ECO:0000313" key="2">
    <source>
        <dbReference type="EMBL" id="TRX02524.1"/>
    </source>
</evidence>
<dbReference type="SUPFAM" id="SSF101874">
    <property type="entry name" value="YceI-like"/>
    <property type="match status" value="1"/>
</dbReference>
<evidence type="ECO:0000313" key="3">
    <source>
        <dbReference type="EMBL" id="TRX05737.1"/>
    </source>
</evidence>
<dbReference type="PANTHER" id="PTHR34406:SF1">
    <property type="entry name" value="PROTEIN YCEI"/>
    <property type="match status" value="1"/>
</dbReference>
<dbReference type="SMART" id="SM00867">
    <property type="entry name" value="YceI"/>
    <property type="match status" value="1"/>
</dbReference>
<comment type="caution">
    <text evidence="3">The sequence shown here is derived from an EMBL/GenBank/DDBJ whole genome shotgun (WGS) entry which is preliminary data.</text>
</comment>
<dbReference type="InterPro" id="IPR036761">
    <property type="entry name" value="TTHA0802/YceI-like_sf"/>
</dbReference>
<evidence type="ECO:0000313" key="4">
    <source>
        <dbReference type="Proteomes" id="UP000318528"/>
    </source>
</evidence>
<dbReference type="Pfam" id="PF04264">
    <property type="entry name" value="YceI"/>
    <property type="match status" value="1"/>
</dbReference>
<sequence>MENINWVIDPAHSAVQFKVKHLMIATLTGRFDEITGTVEASDNFENAKFSFSANVNSINTNDEHRDTHLKSADFFEAEKFPKLSFTSTRFTKTADTKFELTGNLTIKDVTKPVVLNVEYGGMATDPWGNVKAGFELKGKINRKDFGLLWNDTIEAGGTMVSEEVALIANIELLKK</sequence>
<keyword evidence="4" id="KW-1185">Reference proteome</keyword>
<dbReference type="EMBL" id="VJZN01000039">
    <property type="protein sequence ID" value="TRX02524.1"/>
    <property type="molecule type" value="Genomic_DNA"/>
</dbReference>
<dbReference type="EMBL" id="VJZL01000042">
    <property type="protein sequence ID" value="TRX05737.1"/>
    <property type="molecule type" value="Genomic_DNA"/>
</dbReference>
<evidence type="ECO:0000259" key="1">
    <source>
        <dbReference type="SMART" id="SM00867"/>
    </source>
</evidence>
<dbReference type="PANTHER" id="PTHR34406">
    <property type="entry name" value="PROTEIN YCEI"/>
    <property type="match status" value="1"/>
</dbReference>
<reference evidence="4 5" key="1">
    <citation type="submission" date="2019-07" db="EMBL/GenBank/DDBJ databases">
        <title>Novel species of Flavobacterium.</title>
        <authorList>
            <person name="Liu Q."/>
            <person name="Xin Y.-H."/>
        </authorList>
    </citation>
    <scope>NUCLEOTIDE SEQUENCE [LARGE SCALE GENOMIC DNA]</scope>
    <source>
        <strain evidence="2 4">GSP39</strain>
        <strain evidence="3 5">GSR22</strain>
    </source>
</reference>
<protein>
    <submittedName>
        <fullName evidence="3">YceI family protein</fullName>
    </submittedName>
</protein>
<accession>A0A553BBW3</accession>
<organism evidence="3 5">
    <name type="scientific">Flavobacterium gawalongense</name>
    <dbReference type="NCBI Taxonomy" id="2594432"/>
    <lineage>
        <taxon>Bacteria</taxon>
        <taxon>Pseudomonadati</taxon>
        <taxon>Bacteroidota</taxon>
        <taxon>Flavobacteriia</taxon>
        <taxon>Flavobacteriales</taxon>
        <taxon>Flavobacteriaceae</taxon>
        <taxon>Flavobacterium</taxon>
    </lineage>
</organism>
<name>A0A553BBW3_9FLAO</name>
<dbReference type="OrthoDB" id="9811006at2"/>
<dbReference type="Proteomes" id="UP000318528">
    <property type="component" value="Unassembled WGS sequence"/>
</dbReference>
<evidence type="ECO:0000313" key="5">
    <source>
        <dbReference type="Proteomes" id="UP000318669"/>
    </source>
</evidence>
<dbReference type="Proteomes" id="UP000318669">
    <property type="component" value="Unassembled WGS sequence"/>
</dbReference>
<dbReference type="InterPro" id="IPR007372">
    <property type="entry name" value="Lipid/polyisoprenoid-bd_YceI"/>
</dbReference>
<dbReference type="RefSeq" id="WP_143388757.1">
    <property type="nucleotide sequence ID" value="NZ_VJZL01000042.1"/>
</dbReference>
<feature type="domain" description="Lipid/polyisoprenoid-binding YceI-like" evidence="1">
    <location>
        <begin position="5"/>
        <end position="173"/>
    </location>
</feature>
<proteinExistence type="predicted"/>
<dbReference type="AlphaFoldDB" id="A0A553BBW3"/>
<dbReference type="Gene3D" id="2.40.128.110">
    <property type="entry name" value="Lipid/polyisoprenoid-binding, YceI-like"/>
    <property type="match status" value="1"/>
</dbReference>
<gene>
    <name evidence="3" type="ORF">FNW11_15660</name>
    <name evidence="2" type="ORF">FNW12_16045</name>
</gene>